<dbReference type="NCBIfam" id="NF006052">
    <property type="entry name" value="PRK08199.1"/>
    <property type="match status" value="1"/>
</dbReference>
<organism evidence="7 8">
    <name type="scientific">Alteraurantiacibacter palmitatis</name>
    <dbReference type="NCBI Taxonomy" id="2054628"/>
    <lineage>
        <taxon>Bacteria</taxon>
        <taxon>Pseudomonadati</taxon>
        <taxon>Pseudomonadota</taxon>
        <taxon>Alphaproteobacteria</taxon>
        <taxon>Sphingomonadales</taxon>
        <taxon>Erythrobacteraceae</taxon>
        <taxon>Alteraurantiacibacter</taxon>
    </lineage>
</organism>
<dbReference type="Gene3D" id="3.40.50.970">
    <property type="match status" value="2"/>
</dbReference>
<evidence type="ECO:0000259" key="4">
    <source>
        <dbReference type="Pfam" id="PF00205"/>
    </source>
</evidence>
<proteinExistence type="inferred from homology"/>
<dbReference type="CDD" id="cd00568">
    <property type="entry name" value="TPP_enzymes"/>
    <property type="match status" value="1"/>
</dbReference>
<dbReference type="EMBL" id="JBHRST010000010">
    <property type="protein sequence ID" value="MFC3097888.1"/>
    <property type="molecule type" value="Genomic_DNA"/>
</dbReference>
<dbReference type="PANTHER" id="PTHR18968:SF120">
    <property type="entry name" value="ACETOLACTATE SYNTHASE LARGE SUBUNIT"/>
    <property type="match status" value="1"/>
</dbReference>
<sequence length="551" mass="58777">MSNQAAALLVECLAAQGCDRVFTVPGESFLPVLDALRDRPEIQTITCRQEGGVTFMACADGTMTGRPGVAFVTRGPGATNASIGVHVAMQDSQPMILFVGDVGREMRDREGFQEVDFPAFFGPICKWAARIDRADRIPEFIARAYATAIGGRPGPVVLALPEDMLHESGVQASVRPFVHKPAQPPCPDALEAMMALIADAAAPLAIIGGAGWHTKARDHFTAFAERLGLPVATAFRRQDAISPASPVYAGNLGYGPSPALVERVKAADLLLVVGARLGEATTDGYTLVTPDHPGQVLIHIHPDPAELNRVYRADLAICADPDEFAESTALWDDHAIISFDAGEDAHREWLKWSTPGEADFALDLNRVMAAIRAQVPADAIICNGAGNFAGWWHRFWHYHGAPGQLAPTCGAMGYGIPAAVAAALRYPDRTVIAAAGDGDFLMNAQELATAVQYGADMLVIVFDNTAYGTIRMHQEREYPGRVSSTDLANPDFAAMATAFGGWGARVETHDAFSEALRDALTRSGVRLIHCLTDIEQLSAGGATISGLRARA</sequence>
<evidence type="ECO:0000256" key="2">
    <source>
        <dbReference type="ARBA" id="ARBA00023052"/>
    </source>
</evidence>
<dbReference type="PANTHER" id="PTHR18968">
    <property type="entry name" value="THIAMINE PYROPHOSPHATE ENZYMES"/>
    <property type="match status" value="1"/>
</dbReference>
<dbReference type="RefSeq" id="WP_336926757.1">
    <property type="nucleotide sequence ID" value="NZ_JBANRO010000009.1"/>
</dbReference>
<dbReference type="Proteomes" id="UP001595456">
    <property type="component" value="Unassembled WGS sequence"/>
</dbReference>
<dbReference type="InterPro" id="IPR045229">
    <property type="entry name" value="TPP_enz"/>
</dbReference>
<accession>A0ABV7E7L2</accession>
<protein>
    <submittedName>
        <fullName evidence="7">Thiamine pyrophosphate-binding protein</fullName>
    </submittedName>
</protein>
<dbReference type="InterPro" id="IPR011766">
    <property type="entry name" value="TPP_enzyme_TPP-bd"/>
</dbReference>
<dbReference type="Pfam" id="PF02775">
    <property type="entry name" value="TPP_enzyme_C"/>
    <property type="match status" value="1"/>
</dbReference>
<dbReference type="InterPro" id="IPR012000">
    <property type="entry name" value="Thiamin_PyroP_enz_cen_dom"/>
</dbReference>
<keyword evidence="8" id="KW-1185">Reference proteome</keyword>
<keyword evidence="2 3" id="KW-0786">Thiamine pyrophosphate</keyword>
<dbReference type="Pfam" id="PF00205">
    <property type="entry name" value="TPP_enzyme_M"/>
    <property type="match status" value="1"/>
</dbReference>
<comment type="caution">
    <text evidence="7">The sequence shown here is derived from an EMBL/GenBank/DDBJ whole genome shotgun (WGS) entry which is preliminary data.</text>
</comment>
<dbReference type="InterPro" id="IPR029035">
    <property type="entry name" value="DHS-like_NAD/FAD-binding_dom"/>
</dbReference>
<evidence type="ECO:0000313" key="7">
    <source>
        <dbReference type="EMBL" id="MFC3097888.1"/>
    </source>
</evidence>
<feature type="domain" description="Thiamine pyrophosphate enzyme central" evidence="4">
    <location>
        <begin position="191"/>
        <end position="326"/>
    </location>
</feature>
<dbReference type="Pfam" id="PF02776">
    <property type="entry name" value="TPP_enzyme_N"/>
    <property type="match status" value="1"/>
</dbReference>
<evidence type="ECO:0000259" key="6">
    <source>
        <dbReference type="Pfam" id="PF02776"/>
    </source>
</evidence>
<feature type="domain" description="Thiamine pyrophosphate enzyme N-terminal TPP-binding" evidence="6">
    <location>
        <begin position="5"/>
        <end position="117"/>
    </location>
</feature>
<name>A0ABV7E7L2_9SPHN</name>
<dbReference type="Gene3D" id="3.40.50.1220">
    <property type="entry name" value="TPP-binding domain"/>
    <property type="match status" value="1"/>
</dbReference>
<reference evidence="8" key="1">
    <citation type="journal article" date="2019" name="Int. J. Syst. Evol. Microbiol.">
        <title>The Global Catalogue of Microorganisms (GCM) 10K type strain sequencing project: providing services to taxonomists for standard genome sequencing and annotation.</title>
        <authorList>
            <consortium name="The Broad Institute Genomics Platform"/>
            <consortium name="The Broad Institute Genome Sequencing Center for Infectious Disease"/>
            <person name="Wu L."/>
            <person name="Ma J."/>
        </authorList>
    </citation>
    <scope>NUCLEOTIDE SEQUENCE [LARGE SCALE GENOMIC DNA]</scope>
    <source>
        <strain evidence="8">KCTC 52607</strain>
    </source>
</reference>
<dbReference type="SUPFAM" id="SSF52467">
    <property type="entry name" value="DHS-like NAD/FAD-binding domain"/>
    <property type="match status" value="1"/>
</dbReference>
<evidence type="ECO:0000313" key="8">
    <source>
        <dbReference type="Proteomes" id="UP001595456"/>
    </source>
</evidence>
<dbReference type="InterPro" id="IPR029061">
    <property type="entry name" value="THDP-binding"/>
</dbReference>
<dbReference type="SUPFAM" id="SSF52518">
    <property type="entry name" value="Thiamin diphosphate-binding fold (THDP-binding)"/>
    <property type="match status" value="2"/>
</dbReference>
<feature type="domain" description="Thiamine pyrophosphate enzyme TPP-binding" evidence="5">
    <location>
        <begin position="384"/>
        <end position="530"/>
    </location>
</feature>
<comment type="similarity">
    <text evidence="1 3">Belongs to the TPP enzyme family.</text>
</comment>
<evidence type="ECO:0000259" key="5">
    <source>
        <dbReference type="Pfam" id="PF02775"/>
    </source>
</evidence>
<evidence type="ECO:0000256" key="1">
    <source>
        <dbReference type="ARBA" id="ARBA00007812"/>
    </source>
</evidence>
<dbReference type="CDD" id="cd07035">
    <property type="entry name" value="TPP_PYR_POX_like"/>
    <property type="match status" value="1"/>
</dbReference>
<gene>
    <name evidence="7" type="ORF">ACFODU_08765</name>
</gene>
<dbReference type="InterPro" id="IPR012001">
    <property type="entry name" value="Thiamin_PyroP_enz_TPP-bd_dom"/>
</dbReference>
<evidence type="ECO:0000256" key="3">
    <source>
        <dbReference type="RuleBase" id="RU362132"/>
    </source>
</evidence>